<gene>
    <name evidence="3" type="ORF">CTEST_08365</name>
</gene>
<protein>
    <submittedName>
        <fullName evidence="3">Putative DUF1535 family protein</fullName>
    </submittedName>
</protein>
<accession>A0A0G3HAZ9</accession>
<feature type="chain" id="PRO_5039514911" evidence="1">
    <location>
        <begin position="35"/>
        <end position="172"/>
    </location>
</feature>
<proteinExistence type="predicted"/>
<dbReference type="AlphaFoldDB" id="A0A0G3HAZ9"/>
<evidence type="ECO:0000313" key="4">
    <source>
        <dbReference type="Proteomes" id="UP000035540"/>
    </source>
</evidence>
<dbReference type="KEGG" id="cted:CTEST_08365"/>
<name>A0A0G3HAZ9_9CORY</name>
<keyword evidence="1" id="KW-0732">Signal</keyword>
<dbReference type="InterPro" id="IPR011434">
    <property type="entry name" value="Ltp-like_HTH"/>
</dbReference>
<dbReference type="Proteomes" id="UP000035540">
    <property type="component" value="Chromosome"/>
</dbReference>
<reference evidence="3 4" key="1">
    <citation type="journal article" date="2015" name="Genome Announc.">
        <title>Complete Genome Sequence of the Type Strain Corynebacterium testudinoris DSM 44614, Recovered from Necrotic Lesions in the Mouth of a Tortoise.</title>
        <authorList>
            <person name="Ruckert C."/>
            <person name="Kriete M."/>
            <person name="Jaenicke S."/>
            <person name="Winkler A."/>
            <person name="Tauch A."/>
        </authorList>
    </citation>
    <scope>NUCLEOTIDE SEQUENCE [LARGE SCALE GENOMIC DNA]</scope>
    <source>
        <strain evidence="3 4">DSM 44614</strain>
    </source>
</reference>
<dbReference type="InterPro" id="IPR036388">
    <property type="entry name" value="WH-like_DNA-bd_sf"/>
</dbReference>
<dbReference type="RefSeq" id="WP_083985515.1">
    <property type="nucleotide sequence ID" value="NZ_CP011545.1"/>
</dbReference>
<evidence type="ECO:0000256" key="1">
    <source>
        <dbReference type="SAM" id="SignalP"/>
    </source>
</evidence>
<dbReference type="EMBL" id="CP011545">
    <property type="protein sequence ID" value="AKK09103.1"/>
    <property type="molecule type" value="Genomic_DNA"/>
</dbReference>
<evidence type="ECO:0000313" key="3">
    <source>
        <dbReference type="EMBL" id="AKK09103.1"/>
    </source>
</evidence>
<evidence type="ECO:0000259" key="2">
    <source>
        <dbReference type="Pfam" id="PF07553"/>
    </source>
</evidence>
<dbReference type="PATRIC" id="fig|136857.5.peg.1662"/>
<reference evidence="4" key="2">
    <citation type="submission" date="2015-05" db="EMBL/GenBank/DDBJ databases">
        <title>Complete genome sequence of Corynebacterium testudinoris DSM 44614, recovered from necrotic lesions in the mouth of a tortoise.</title>
        <authorList>
            <person name="Ruckert C."/>
            <person name="Albersmeier A."/>
            <person name="Winkler A."/>
            <person name="Tauch A."/>
        </authorList>
    </citation>
    <scope>NUCLEOTIDE SEQUENCE [LARGE SCALE GENOMIC DNA]</scope>
    <source>
        <strain evidence="4">DSM 44614</strain>
    </source>
</reference>
<sequence length="172" mass="18202">MFNPQTPATHPRSTRSKLLGVGAASVLVVALATACVDTSSTSSAPTSSIAAVEEAAAPAPAAPEAAAPSQEESVPKEYKSALRQAKSYSEMLHMSKVGLYNQLTSEYGGQFTAEAAQYAIDNVDADWNANALEKAKVYEEMALSPSAIYDQLTSEYGENFTPEEAQYAVDNL</sequence>
<keyword evidence="4" id="KW-1185">Reference proteome</keyword>
<feature type="domain" description="Putative host cell surface-exposed lipoprotein Ltp-like HTH region" evidence="2">
    <location>
        <begin position="126"/>
        <end position="172"/>
    </location>
</feature>
<dbReference type="OrthoDB" id="2004788at2"/>
<feature type="signal peptide" evidence="1">
    <location>
        <begin position="1"/>
        <end position="34"/>
    </location>
</feature>
<dbReference type="Gene3D" id="1.10.10.10">
    <property type="entry name" value="Winged helix-like DNA-binding domain superfamily/Winged helix DNA-binding domain"/>
    <property type="match status" value="2"/>
</dbReference>
<dbReference type="Pfam" id="PF07553">
    <property type="entry name" value="Lipoprotein_Ltp"/>
    <property type="match status" value="2"/>
</dbReference>
<organism evidence="3 4">
    <name type="scientific">Corynebacterium testudinoris</name>
    <dbReference type="NCBI Taxonomy" id="136857"/>
    <lineage>
        <taxon>Bacteria</taxon>
        <taxon>Bacillati</taxon>
        <taxon>Actinomycetota</taxon>
        <taxon>Actinomycetes</taxon>
        <taxon>Mycobacteriales</taxon>
        <taxon>Corynebacteriaceae</taxon>
        <taxon>Corynebacterium</taxon>
    </lineage>
</organism>
<feature type="domain" description="Putative host cell surface-exposed lipoprotein Ltp-like HTH region" evidence="2">
    <location>
        <begin position="77"/>
        <end position="123"/>
    </location>
</feature>